<dbReference type="AlphaFoldDB" id="A0A2K2H9F7"/>
<evidence type="ECO:0000256" key="4">
    <source>
        <dbReference type="SAM" id="Coils"/>
    </source>
</evidence>
<evidence type="ECO:0000256" key="2">
    <source>
        <dbReference type="ARBA" id="ARBA00012438"/>
    </source>
</evidence>
<gene>
    <name evidence="6" type="ORF">C2E25_09735</name>
</gene>
<dbReference type="Proteomes" id="UP000236340">
    <property type="component" value="Unassembled WGS sequence"/>
</dbReference>
<evidence type="ECO:0000313" key="7">
    <source>
        <dbReference type="Proteomes" id="UP000236340"/>
    </source>
</evidence>
<dbReference type="GO" id="GO:0000155">
    <property type="term" value="F:phosphorelay sensor kinase activity"/>
    <property type="evidence" value="ECO:0007669"/>
    <property type="project" value="InterPro"/>
</dbReference>
<dbReference type="SMART" id="SM00387">
    <property type="entry name" value="HATPase_c"/>
    <property type="match status" value="1"/>
</dbReference>
<dbReference type="EC" id="2.7.13.3" evidence="2"/>
<dbReference type="SMART" id="SM00388">
    <property type="entry name" value="HisKA"/>
    <property type="match status" value="1"/>
</dbReference>
<keyword evidence="4" id="KW-0175">Coiled coil</keyword>
<evidence type="ECO:0000256" key="3">
    <source>
        <dbReference type="ARBA" id="ARBA00022553"/>
    </source>
</evidence>
<accession>A0A2K2H9F7</accession>
<keyword evidence="3" id="KW-0597">Phosphoprotein</keyword>
<dbReference type="PRINTS" id="PR00344">
    <property type="entry name" value="BCTRLSENSOR"/>
</dbReference>
<dbReference type="InterPro" id="IPR036097">
    <property type="entry name" value="HisK_dim/P_sf"/>
</dbReference>
<dbReference type="CDD" id="cd00082">
    <property type="entry name" value="HisKA"/>
    <property type="match status" value="1"/>
</dbReference>
<dbReference type="InterPro" id="IPR004358">
    <property type="entry name" value="Sig_transdc_His_kin-like_C"/>
</dbReference>
<feature type="domain" description="Histidine kinase" evidence="5">
    <location>
        <begin position="191"/>
        <end position="432"/>
    </location>
</feature>
<comment type="caution">
    <text evidence="6">The sequence shown here is derived from an EMBL/GenBank/DDBJ whole genome shotgun (WGS) entry which is preliminary data.</text>
</comment>
<dbReference type="PANTHER" id="PTHR43065">
    <property type="entry name" value="SENSOR HISTIDINE KINASE"/>
    <property type="match status" value="1"/>
</dbReference>
<dbReference type="EMBL" id="PPFX01000020">
    <property type="protein sequence ID" value="PNU19942.1"/>
    <property type="molecule type" value="Genomic_DNA"/>
</dbReference>
<dbReference type="InterPro" id="IPR005467">
    <property type="entry name" value="His_kinase_dom"/>
</dbReference>
<evidence type="ECO:0000259" key="5">
    <source>
        <dbReference type="PROSITE" id="PS50109"/>
    </source>
</evidence>
<dbReference type="SUPFAM" id="SSF55874">
    <property type="entry name" value="ATPase domain of HSP90 chaperone/DNA topoisomerase II/histidine kinase"/>
    <property type="match status" value="1"/>
</dbReference>
<dbReference type="SUPFAM" id="SSF47384">
    <property type="entry name" value="Homodimeric domain of signal transducing histidine kinase"/>
    <property type="match status" value="1"/>
</dbReference>
<comment type="catalytic activity">
    <reaction evidence="1">
        <text>ATP + protein L-histidine = ADP + protein N-phospho-L-histidine.</text>
        <dbReference type="EC" id="2.7.13.3"/>
    </reaction>
</comment>
<keyword evidence="6" id="KW-0418">Kinase</keyword>
<dbReference type="Gene3D" id="1.10.287.130">
    <property type="match status" value="1"/>
</dbReference>
<name>A0A2K2H9F7_9BACT</name>
<evidence type="ECO:0000256" key="1">
    <source>
        <dbReference type="ARBA" id="ARBA00000085"/>
    </source>
</evidence>
<protein>
    <recommendedName>
        <fullName evidence="2">histidine kinase</fullName>
        <ecNumber evidence="2">2.7.13.3</ecNumber>
    </recommendedName>
</protein>
<dbReference type="PANTHER" id="PTHR43065:SF50">
    <property type="entry name" value="HISTIDINE KINASE"/>
    <property type="match status" value="1"/>
</dbReference>
<reference evidence="6 7" key="1">
    <citation type="journal article" date="2018" name="Genome Announc.">
        <title>Genome Sequence of Geothermobacter sp. HR-1 Iron Reducer from the Loihi Seamount.</title>
        <authorList>
            <person name="Smith H."/>
            <person name="Abuyen K."/>
            <person name="Tremblay J."/>
            <person name="Savalia P."/>
            <person name="Perez-Rodriguez I."/>
            <person name="Emerson D."/>
            <person name="Tully B."/>
            <person name="Amend J."/>
        </authorList>
    </citation>
    <scope>NUCLEOTIDE SEQUENCE [LARGE SCALE GENOMIC DNA]</scope>
    <source>
        <strain evidence="6 7">HR-1</strain>
    </source>
</reference>
<proteinExistence type="predicted"/>
<dbReference type="PROSITE" id="PS50109">
    <property type="entry name" value="HIS_KIN"/>
    <property type="match status" value="1"/>
</dbReference>
<dbReference type="InterPro" id="IPR036890">
    <property type="entry name" value="HATPase_C_sf"/>
</dbReference>
<dbReference type="InterPro" id="IPR003594">
    <property type="entry name" value="HATPase_dom"/>
</dbReference>
<feature type="coiled-coil region" evidence="4">
    <location>
        <begin position="137"/>
        <end position="168"/>
    </location>
</feature>
<evidence type="ECO:0000313" key="6">
    <source>
        <dbReference type="EMBL" id="PNU19942.1"/>
    </source>
</evidence>
<dbReference type="Gene3D" id="3.30.565.10">
    <property type="entry name" value="Histidine kinase-like ATPase, C-terminal domain"/>
    <property type="match status" value="1"/>
</dbReference>
<dbReference type="CDD" id="cd00075">
    <property type="entry name" value="HATPase"/>
    <property type="match status" value="1"/>
</dbReference>
<dbReference type="InterPro" id="IPR003661">
    <property type="entry name" value="HisK_dim/P_dom"/>
</dbReference>
<dbReference type="RefSeq" id="WP_103115555.1">
    <property type="nucleotide sequence ID" value="NZ_PPFX01000020.1"/>
</dbReference>
<keyword evidence="6" id="KW-0808">Transferase</keyword>
<dbReference type="OrthoDB" id="9769169at2"/>
<sequence>MSERENIDYVVGEEKRLIDLLTGDDVMPLLQAACRAGASRVEVRDEAQGILWDHGLSTGSVGSGTLPGFVSAAEELMVEGEPVGDIRLLAPESCAGVLKTILALVGGALNTVITSNLKRMLTTEIHTRVINQSYDELLAINARLTESERNYRELAENLETRVQQRTAELKQAYAGLVAQQQMASVGRLAAGVAHEINNPLGFVHSNLHSLQTYLQRLVEMLQFYRARHSADGEAAAEGDALWRKLKLDFILEDLDDLFRESIDGAERVKSIVSDLKSFSHIDALGTEKIELDVEVDRALGLLAHETPPGTRIVRDYRTITPVTCVGGQLSQVLLNLLRNALQSRSEGLLLEVATGFSGDQVWLSIADNGSGIPEELRSRVFEPFFTTREVGGGIGLGLTVVHNILEQWGGRVDIVGRPEGGTRVEVRWPRGADDG</sequence>
<organism evidence="6 7">
    <name type="scientific">Geothermobacter hydrogeniphilus</name>
    <dbReference type="NCBI Taxonomy" id="1969733"/>
    <lineage>
        <taxon>Bacteria</taxon>
        <taxon>Pseudomonadati</taxon>
        <taxon>Thermodesulfobacteriota</taxon>
        <taxon>Desulfuromonadia</taxon>
        <taxon>Desulfuromonadales</taxon>
        <taxon>Geothermobacteraceae</taxon>
        <taxon>Geothermobacter</taxon>
    </lineage>
</organism>
<dbReference type="Pfam" id="PF02518">
    <property type="entry name" value="HATPase_c"/>
    <property type="match status" value="1"/>
</dbReference>